<comment type="caution">
    <text evidence="4">The sequence shown here is derived from an EMBL/GenBank/DDBJ whole genome shotgun (WGS) entry which is preliminary data.</text>
</comment>
<accession>A0A5A9NGW2</accession>
<dbReference type="GO" id="GO:0061025">
    <property type="term" value="P:membrane fusion"/>
    <property type="evidence" value="ECO:0007669"/>
    <property type="project" value="TreeGrafter"/>
</dbReference>
<dbReference type="GO" id="GO:0007030">
    <property type="term" value="P:Golgi organization"/>
    <property type="evidence" value="ECO:0007669"/>
    <property type="project" value="TreeGrafter"/>
</dbReference>
<dbReference type="PROSITE" id="PS50033">
    <property type="entry name" value="UBX"/>
    <property type="match status" value="1"/>
</dbReference>
<dbReference type="SUPFAM" id="SSF54236">
    <property type="entry name" value="Ubiquitin-like"/>
    <property type="match status" value="1"/>
</dbReference>
<proteinExistence type="predicted"/>
<dbReference type="PROSITE" id="PS51399">
    <property type="entry name" value="SEP"/>
    <property type="match status" value="1"/>
</dbReference>
<dbReference type="GO" id="GO:0000045">
    <property type="term" value="P:autophagosome assembly"/>
    <property type="evidence" value="ECO:0007669"/>
    <property type="project" value="TreeGrafter"/>
</dbReference>
<dbReference type="InterPro" id="IPR012989">
    <property type="entry name" value="SEP_domain"/>
</dbReference>
<protein>
    <submittedName>
        <fullName evidence="4">UBX domain-containing protein 2A</fullName>
    </submittedName>
</protein>
<dbReference type="InterPro" id="IPR001012">
    <property type="entry name" value="UBX_dom"/>
</dbReference>
<dbReference type="PANTHER" id="PTHR23333">
    <property type="entry name" value="UBX DOMAIN CONTAINING PROTEIN"/>
    <property type="match status" value="1"/>
</dbReference>
<evidence type="ECO:0000256" key="1">
    <source>
        <dbReference type="SAM" id="MobiDB-lite"/>
    </source>
</evidence>
<evidence type="ECO:0000259" key="2">
    <source>
        <dbReference type="PROSITE" id="PS50033"/>
    </source>
</evidence>
<evidence type="ECO:0000259" key="3">
    <source>
        <dbReference type="PROSITE" id="PS51399"/>
    </source>
</evidence>
<dbReference type="SMART" id="SM00166">
    <property type="entry name" value="UBX"/>
    <property type="match status" value="1"/>
</dbReference>
<dbReference type="InterPro" id="IPR036241">
    <property type="entry name" value="NSFL1C_SEP_dom_sf"/>
</dbReference>
<dbReference type="Pfam" id="PF00789">
    <property type="entry name" value="UBX"/>
    <property type="match status" value="1"/>
</dbReference>
<feature type="region of interest" description="Disordered" evidence="1">
    <location>
        <begin position="1"/>
        <end position="35"/>
    </location>
</feature>
<feature type="domain" description="SEP" evidence="3">
    <location>
        <begin position="57"/>
        <end position="122"/>
    </location>
</feature>
<feature type="compositionally biased region" description="Basic and acidic residues" evidence="1">
    <location>
        <begin position="1"/>
        <end position="13"/>
    </location>
</feature>
<dbReference type="GO" id="GO:0005829">
    <property type="term" value="C:cytosol"/>
    <property type="evidence" value="ECO:0007669"/>
    <property type="project" value="TreeGrafter"/>
</dbReference>
<dbReference type="AlphaFoldDB" id="A0A5A9NGW2"/>
<feature type="domain" description="UBX" evidence="2">
    <location>
        <begin position="168"/>
        <end position="243"/>
    </location>
</feature>
<dbReference type="GO" id="GO:0005634">
    <property type="term" value="C:nucleus"/>
    <property type="evidence" value="ECO:0007669"/>
    <property type="project" value="TreeGrafter"/>
</dbReference>
<evidence type="ECO:0000313" key="5">
    <source>
        <dbReference type="Proteomes" id="UP000324632"/>
    </source>
</evidence>
<sequence>MMKHFDSRERIQDDTCCEGAQNDEEEEEPSPIRSSFSVEDLLDEVEKISSVASSGKKVEIVVRLWKNGFTVNDEDLRSYTLEENQEFLEAIKKGELPLELEGRAEDEELEVNVDDMKDAVYVPKKKTFHPFTGRGYRLGSVAPRVVARSCSIHEDCSGPPLPVVDVNEDLPVTSLHIWLADGRRLVQRFNLSHRISDVQDFLEQAQSTEEPFVLTTSLPIRELNEPGQSLEEADLTNAVIVQRILNTRAPFGHS</sequence>
<dbReference type="InterPro" id="IPR029071">
    <property type="entry name" value="Ubiquitin-like_domsf"/>
</dbReference>
<evidence type="ECO:0000313" key="4">
    <source>
        <dbReference type="EMBL" id="KAA0708306.1"/>
    </source>
</evidence>
<dbReference type="GO" id="GO:0043161">
    <property type="term" value="P:proteasome-mediated ubiquitin-dependent protein catabolic process"/>
    <property type="evidence" value="ECO:0007669"/>
    <property type="project" value="TreeGrafter"/>
</dbReference>
<organism evidence="4 5">
    <name type="scientific">Triplophysa tibetana</name>
    <dbReference type="NCBI Taxonomy" id="1572043"/>
    <lineage>
        <taxon>Eukaryota</taxon>
        <taxon>Metazoa</taxon>
        <taxon>Chordata</taxon>
        <taxon>Craniata</taxon>
        <taxon>Vertebrata</taxon>
        <taxon>Euteleostomi</taxon>
        <taxon>Actinopterygii</taxon>
        <taxon>Neopterygii</taxon>
        <taxon>Teleostei</taxon>
        <taxon>Ostariophysi</taxon>
        <taxon>Cypriniformes</taxon>
        <taxon>Nemacheilidae</taxon>
        <taxon>Triplophysa</taxon>
    </lineage>
</organism>
<gene>
    <name evidence="4" type="ORF">E1301_Tti005548</name>
</gene>
<dbReference type="Gene3D" id="3.10.20.90">
    <property type="entry name" value="Phosphatidylinositol 3-kinase Catalytic Subunit, Chain A, domain 1"/>
    <property type="match status" value="1"/>
</dbReference>
<reference evidence="4 5" key="1">
    <citation type="journal article" date="2019" name="Mol. Ecol. Resour.">
        <title>Chromosome-level genome assembly of Triplophysa tibetana, a fish adapted to the harsh high-altitude environment of the Tibetan Plateau.</title>
        <authorList>
            <person name="Yang X."/>
            <person name="Liu H."/>
            <person name="Ma Z."/>
            <person name="Zou Y."/>
            <person name="Zou M."/>
            <person name="Mao Y."/>
            <person name="Li X."/>
            <person name="Wang H."/>
            <person name="Chen T."/>
            <person name="Wang W."/>
            <person name="Yang R."/>
        </authorList>
    </citation>
    <scope>NUCLEOTIDE SEQUENCE [LARGE SCALE GENOMIC DNA]</scope>
    <source>
        <strain evidence="4">TTIB1903HZAU</strain>
        <tissue evidence="4">Muscle</tissue>
    </source>
</reference>
<dbReference type="SMART" id="SM00553">
    <property type="entry name" value="SEP"/>
    <property type="match status" value="1"/>
</dbReference>
<dbReference type="FunFam" id="3.10.20.90:FF:000164">
    <property type="entry name" value="UBX domain-containing protein 2A"/>
    <property type="match status" value="1"/>
</dbReference>
<dbReference type="SUPFAM" id="SSF102848">
    <property type="entry name" value="NSFL1 (p97 ATPase) cofactor p47, SEP domain"/>
    <property type="match status" value="1"/>
</dbReference>
<dbReference type="Pfam" id="PF08059">
    <property type="entry name" value="SEP"/>
    <property type="match status" value="1"/>
</dbReference>
<dbReference type="GO" id="GO:0043130">
    <property type="term" value="F:ubiquitin binding"/>
    <property type="evidence" value="ECO:0007669"/>
    <property type="project" value="TreeGrafter"/>
</dbReference>
<dbReference type="PANTHER" id="PTHR23333:SF16">
    <property type="entry name" value="UBX DOMAIN-CONTAINING PROTEIN 2A"/>
    <property type="match status" value="1"/>
</dbReference>
<keyword evidence="5" id="KW-1185">Reference proteome</keyword>
<dbReference type="Proteomes" id="UP000324632">
    <property type="component" value="Chromosome 18"/>
</dbReference>
<dbReference type="Gene3D" id="3.30.420.210">
    <property type="entry name" value="SEP domain"/>
    <property type="match status" value="1"/>
</dbReference>
<name>A0A5A9NGW2_9TELE</name>
<dbReference type="GO" id="GO:0031468">
    <property type="term" value="P:nuclear membrane reassembly"/>
    <property type="evidence" value="ECO:0007669"/>
    <property type="project" value="TreeGrafter"/>
</dbReference>
<dbReference type="EMBL" id="SOYY01000018">
    <property type="protein sequence ID" value="KAA0708306.1"/>
    <property type="molecule type" value="Genomic_DNA"/>
</dbReference>